<evidence type="ECO:0000313" key="3">
    <source>
        <dbReference type="Proteomes" id="UP001148786"/>
    </source>
</evidence>
<gene>
    <name evidence="2" type="ORF">NLJ89_g10547</name>
</gene>
<protein>
    <submittedName>
        <fullName evidence="2">Uncharacterized protein</fullName>
    </submittedName>
</protein>
<organism evidence="2 3">
    <name type="scientific">Agrocybe chaxingu</name>
    <dbReference type="NCBI Taxonomy" id="84603"/>
    <lineage>
        <taxon>Eukaryota</taxon>
        <taxon>Fungi</taxon>
        <taxon>Dikarya</taxon>
        <taxon>Basidiomycota</taxon>
        <taxon>Agaricomycotina</taxon>
        <taxon>Agaricomycetes</taxon>
        <taxon>Agaricomycetidae</taxon>
        <taxon>Agaricales</taxon>
        <taxon>Agaricineae</taxon>
        <taxon>Strophariaceae</taxon>
        <taxon>Agrocybe</taxon>
    </lineage>
</organism>
<feature type="region of interest" description="Disordered" evidence="1">
    <location>
        <begin position="1"/>
        <end position="21"/>
    </location>
</feature>
<dbReference type="Proteomes" id="UP001148786">
    <property type="component" value="Unassembled WGS sequence"/>
</dbReference>
<accession>A0A9W8JQE0</accession>
<sequence>MLKAELSASDQPQAYNNTTSGIPGLLNEALEILKEQRAIQACVESSKQESTAQKTSEIEGRRGRLRDKIDAWRNIQKDLTPQVGDYVMKQSVSGTVADTPELETLFIPSDFDEPMRQGLDLVSLARHERQMQEGAAFDSLRNTRMIVKTIISLYSEKKAHAYGQERHTRAAAQIREIETRRDRSIGHYNAIRQRLVMLGMADNDAFFLPLTAQDTFRKPTHLKRAVGDSRRTDGAIWAMAGVTSGARLAQSEYNSGEGLSSAITGPTVHTQSSQAKRREAPQGKQGPKGKRRRLDSNKGSNDDQPAVGEASSESKNDGWIWLLKPKAQMTEKELEDWVTEGDRVQFFRAEAEVQRWQEELEIKQADFMRCIRTFATLSSIWARLSSTSSSAGAAAYARKRSAMYKEMEHDARRHFTAIGFHHLVASLDTANPKLLAEYIREERQKPQNQMPRPRIVKLPFVELLPHVLTATTSCRRQALL</sequence>
<proteinExistence type="predicted"/>
<evidence type="ECO:0000256" key="1">
    <source>
        <dbReference type="SAM" id="MobiDB-lite"/>
    </source>
</evidence>
<name>A0A9W8JQE0_9AGAR</name>
<evidence type="ECO:0000313" key="2">
    <source>
        <dbReference type="EMBL" id="KAJ3495980.1"/>
    </source>
</evidence>
<keyword evidence="3" id="KW-1185">Reference proteome</keyword>
<dbReference type="OrthoDB" id="3053737at2759"/>
<feature type="compositionally biased region" description="Polar residues" evidence="1">
    <location>
        <begin position="256"/>
        <end position="274"/>
    </location>
</feature>
<feature type="region of interest" description="Disordered" evidence="1">
    <location>
        <begin position="256"/>
        <end position="313"/>
    </location>
</feature>
<dbReference type="EMBL" id="JANKHO010001981">
    <property type="protein sequence ID" value="KAJ3495980.1"/>
    <property type="molecule type" value="Genomic_DNA"/>
</dbReference>
<comment type="caution">
    <text evidence="2">The sequence shown here is derived from an EMBL/GenBank/DDBJ whole genome shotgun (WGS) entry which is preliminary data.</text>
</comment>
<reference evidence="2" key="1">
    <citation type="submission" date="2022-07" db="EMBL/GenBank/DDBJ databases">
        <title>Genome Sequence of Agrocybe chaxingu.</title>
        <authorList>
            <person name="Buettner E."/>
        </authorList>
    </citation>
    <scope>NUCLEOTIDE SEQUENCE</scope>
    <source>
        <strain evidence="2">MP-N11</strain>
    </source>
</reference>
<feature type="compositionally biased region" description="Polar residues" evidence="1">
    <location>
        <begin position="8"/>
        <end position="21"/>
    </location>
</feature>
<dbReference type="AlphaFoldDB" id="A0A9W8JQE0"/>